<feature type="domain" description="Thioredoxin" evidence="6">
    <location>
        <begin position="239"/>
        <end position="378"/>
    </location>
</feature>
<dbReference type="PANTHER" id="PTHR42852">
    <property type="entry name" value="THIOL:DISULFIDE INTERCHANGE PROTEIN DSBE"/>
    <property type="match status" value="1"/>
</dbReference>
<keyword evidence="4" id="KW-0676">Redox-active center</keyword>
<keyword evidence="8" id="KW-1185">Reference proteome</keyword>
<dbReference type="Pfam" id="PF00578">
    <property type="entry name" value="AhpC-TSA"/>
    <property type="match status" value="1"/>
</dbReference>
<dbReference type="GO" id="GO:0016209">
    <property type="term" value="F:antioxidant activity"/>
    <property type="evidence" value="ECO:0007669"/>
    <property type="project" value="InterPro"/>
</dbReference>
<dbReference type="InterPro" id="IPR050553">
    <property type="entry name" value="Thioredoxin_ResA/DsbE_sf"/>
</dbReference>
<protein>
    <submittedName>
        <fullName evidence="7">AhpC/TSA family protein</fullName>
    </submittedName>
</protein>
<feature type="signal peptide" evidence="5">
    <location>
        <begin position="1"/>
        <end position="21"/>
    </location>
</feature>
<reference evidence="7 8" key="1">
    <citation type="submission" date="2019-07" db="EMBL/GenBank/DDBJ databases">
        <authorList>
            <person name="Huq M.A."/>
        </authorList>
    </citation>
    <scope>NUCLEOTIDE SEQUENCE [LARGE SCALE GENOMIC DNA]</scope>
    <source>
        <strain evidence="7 8">MAH-19</strain>
    </source>
</reference>
<dbReference type="OrthoDB" id="750178at2"/>
<comment type="subcellular location">
    <subcellularLocation>
        <location evidence="1">Cell envelope</location>
    </subcellularLocation>
</comment>
<evidence type="ECO:0000259" key="6">
    <source>
        <dbReference type="PROSITE" id="PS51352"/>
    </source>
</evidence>
<evidence type="ECO:0000256" key="1">
    <source>
        <dbReference type="ARBA" id="ARBA00004196"/>
    </source>
</evidence>
<gene>
    <name evidence="7" type="ORF">FO440_20585</name>
</gene>
<evidence type="ECO:0000256" key="2">
    <source>
        <dbReference type="ARBA" id="ARBA00022748"/>
    </source>
</evidence>
<dbReference type="PANTHER" id="PTHR42852:SF6">
    <property type="entry name" value="THIOL:DISULFIDE INTERCHANGE PROTEIN DSBE"/>
    <property type="match status" value="1"/>
</dbReference>
<dbReference type="InterPro" id="IPR036249">
    <property type="entry name" value="Thioredoxin-like_sf"/>
</dbReference>
<dbReference type="Pfam" id="PF14289">
    <property type="entry name" value="DUF4369"/>
    <property type="match status" value="1"/>
</dbReference>
<dbReference type="InterPro" id="IPR025380">
    <property type="entry name" value="DUF4369"/>
</dbReference>
<organism evidence="7 8">
    <name type="scientific">Mucilaginibacter corticis</name>
    <dbReference type="NCBI Taxonomy" id="2597670"/>
    <lineage>
        <taxon>Bacteria</taxon>
        <taxon>Pseudomonadati</taxon>
        <taxon>Bacteroidota</taxon>
        <taxon>Sphingobacteriia</taxon>
        <taxon>Sphingobacteriales</taxon>
        <taxon>Sphingobacteriaceae</taxon>
        <taxon>Mucilaginibacter</taxon>
    </lineage>
</organism>
<dbReference type="GO" id="GO:0030313">
    <property type="term" value="C:cell envelope"/>
    <property type="evidence" value="ECO:0007669"/>
    <property type="project" value="UniProtKB-SubCell"/>
</dbReference>
<dbReference type="PROSITE" id="PS51352">
    <property type="entry name" value="THIOREDOXIN_2"/>
    <property type="match status" value="1"/>
</dbReference>
<feature type="chain" id="PRO_5022059369" evidence="5">
    <location>
        <begin position="22"/>
        <end position="378"/>
    </location>
</feature>
<keyword evidence="5" id="KW-0732">Signal</keyword>
<evidence type="ECO:0000313" key="8">
    <source>
        <dbReference type="Proteomes" id="UP000318733"/>
    </source>
</evidence>
<sequence>MKTILSSLALTAISLMAVAQAPKTGFTVNGKIGNLNGPKVYLSFMTDGHDHTDSATLVNGAFKFTGHMSPYSSVRMAIDHKGVGREISTHGGDVIYFHFGDETLNISSKDSLANAQMTGSKTYDEYAAYAKAVGPMPWDIDKISNAEIAAAPELGQDTAFTNQVARHHFKMIADFQTKNLEFAKTHPASFFAPVALFGTAANDKTVTTAEQIFKTFSPEIQATENGKTIKEFIDAHYRLKVGGAAPAFTQVDPSGKPVSLSAYKGKVVLVDFWASWCSPCRQEIPNLVTQYKQYKDKGFEILSVSLDNNRNNWLKAIQQEGMPWAQVCDLNGQNNAAAKLYGVSAIPATFLVDRNGNLIQTGLRGEDLNKKLAELFKN</sequence>
<keyword evidence="2" id="KW-0201">Cytochrome c-type biogenesis</keyword>
<dbReference type="AlphaFoldDB" id="A0A556MGD1"/>
<evidence type="ECO:0000256" key="5">
    <source>
        <dbReference type="SAM" id="SignalP"/>
    </source>
</evidence>
<dbReference type="RefSeq" id="WP_144250180.1">
    <property type="nucleotide sequence ID" value="NZ_VLPK01000004.1"/>
</dbReference>
<evidence type="ECO:0000313" key="7">
    <source>
        <dbReference type="EMBL" id="TSJ38899.1"/>
    </source>
</evidence>
<comment type="caution">
    <text evidence="7">The sequence shown here is derived from an EMBL/GenBank/DDBJ whole genome shotgun (WGS) entry which is preliminary data.</text>
</comment>
<dbReference type="EMBL" id="VLPK01000004">
    <property type="protein sequence ID" value="TSJ38899.1"/>
    <property type="molecule type" value="Genomic_DNA"/>
</dbReference>
<dbReference type="InterPro" id="IPR000866">
    <property type="entry name" value="AhpC/TSA"/>
</dbReference>
<dbReference type="Gene3D" id="3.40.30.10">
    <property type="entry name" value="Glutaredoxin"/>
    <property type="match status" value="1"/>
</dbReference>
<dbReference type="CDD" id="cd02966">
    <property type="entry name" value="TlpA_like_family"/>
    <property type="match status" value="1"/>
</dbReference>
<keyword evidence="3" id="KW-1015">Disulfide bond</keyword>
<dbReference type="GO" id="GO:0017004">
    <property type="term" value="P:cytochrome complex assembly"/>
    <property type="evidence" value="ECO:0007669"/>
    <property type="project" value="UniProtKB-KW"/>
</dbReference>
<proteinExistence type="predicted"/>
<name>A0A556MGD1_9SPHI</name>
<dbReference type="SUPFAM" id="SSF52833">
    <property type="entry name" value="Thioredoxin-like"/>
    <property type="match status" value="1"/>
</dbReference>
<dbReference type="InterPro" id="IPR013766">
    <property type="entry name" value="Thioredoxin_domain"/>
</dbReference>
<accession>A0A556MGD1</accession>
<evidence type="ECO:0000256" key="4">
    <source>
        <dbReference type="ARBA" id="ARBA00023284"/>
    </source>
</evidence>
<dbReference type="Proteomes" id="UP000318733">
    <property type="component" value="Unassembled WGS sequence"/>
</dbReference>
<evidence type="ECO:0000256" key="3">
    <source>
        <dbReference type="ARBA" id="ARBA00023157"/>
    </source>
</evidence>
<dbReference type="GO" id="GO:0016491">
    <property type="term" value="F:oxidoreductase activity"/>
    <property type="evidence" value="ECO:0007669"/>
    <property type="project" value="InterPro"/>
</dbReference>